<feature type="region of interest" description="Disordered" evidence="1">
    <location>
        <begin position="1"/>
        <end position="20"/>
    </location>
</feature>
<reference evidence="3 4" key="1">
    <citation type="submission" date="2018-07" db="EMBL/GenBank/DDBJ databases">
        <title>Genome sequences of Haloplanus salinus JCM 18368T.</title>
        <authorList>
            <person name="Kim Y.B."/>
            <person name="Roh S.W."/>
        </authorList>
    </citation>
    <scope>NUCLEOTIDE SEQUENCE [LARGE SCALE GENOMIC DNA]</scope>
    <source>
        <strain evidence="3 4">JCM 18368</strain>
    </source>
</reference>
<accession>A0A368N9F0</accession>
<feature type="compositionally biased region" description="Low complexity" evidence="1">
    <location>
        <begin position="1"/>
        <end position="15"/>
    </location>
</feature>
<evidence type="ECO:0000313" key="3">
    <source>
        <dbReference type="EMBL" id="RCU47148.1"/>
    </source>
</evidence>
<keyword evidence="2" id="KW-0812">Transmembrane</keyword>
<keyword evidence="4" id="KW-1185">Reference proteome</keyword>
<feature type="transmembrane region" description="Helical" evidence="2">
    <location>
        <begin position="54"/>
        <end position="72"/>
    </location>
</feature>
<evidence type="ECO:0000256" key="1">
    <source>
        <dbReference type="SAM" id="MobiDB-lite"/>
    </source>
</evidence>
<keyword evidence="2" id="KW-1133">Transmembrane helix</keyword>
<evidence type="ECO:0000313" key="4">
    <source>
        <dbReference type="Proteomes" id="UP000252189"/>
    </source>
</evidence>
<protein>
    <submittedName>
        <fullName evidence="3">Uncharacterized protein</fullName>
    </submittedName>
</protein>
<evidence type="ECO:0000256" key="2">
    <source>
        <dbReference type="SAM" id="Phobius"/>
    </source>
</evidence>
<dbReference type="AlphaFoldDB" id="A0A368N9F0"/>
<dbReference type="RefSeq" id="WP_114448696.1">
    <property type="nucleotide sequence ID" value="NZ_QPHM01000001.1"/>
</dbReference>
<name>A0A368N9F0_9EURY</name>
<dbReference type="OrthoDB" id="177922at2157"/>
<gene>
    <name evidence="3" type="ORF">DU504_07440</name>
</gene>
<organism evidence="3 4">
    <name type="scientific">Haloplanus salinus</name>
    <dbReference type="NCBI Taxonomy" id="1126245"/>
    <lineage>
        <taxon>Archaea</taxon>
        <taxon>Methanobacteriati</taxon>
        <taxon>Methanobacteriota</taxon>
        <taxon>Stenosarchaea group</taxon>
        <taxon>Halobacteria</taxon>
        <taxon>Halobacteriales</taxon>
        <taxon>Haloferacaceae</taxon>
        <taxon>Haloplanus</taxon>
    </lineage>
</organism>
<dbReference type="EMBL" id="QPHM01000001">
    <property type="protein sequence ID" value="RCU47148.1"/>
    <property type="molecule type" value="Genomic_DNA"/>
</dbReference>
<feature type="transmembrane region" description="Helical" evidence="2">
    <location>
        <begin position="28"/>
        <end position="48"/>
    </location>
</feature>
<comment type="caution">
    <text evidence="3">The sequence shown here is derived from an EMBL/GenBank/DDBJ whole genome shotgun (WGS) entry which is preliminary data.</text>
</comment>
<sequence>MPTDGADAGTAAAPTGPRPDTRLLSRIVVAWVELTLVGFVGAALASTTSGPPRFVVFFGTTLLTVGVLFYNVDRHVAARLAASDEA</sequence>
<keyword evidence="2" id="KW-0472">Membrane</keyword>
<proteinExistence type="predicted"/>
<dbReference type="Proteomes" id="UP000252189">
    <property type="component" value="Unassembled WGS sequence"/>
</dbReference>